<dbReference type="EMBL" id="BK015070">
    <property type="protein sequence ID" value="DAD89818.1"/>
    <property type="molecule type" value="Genomic_DNA"/>
</dbReference>
<evidence type="ECO:0000256" key="3">
    <source>
        <dbReference type="ARBA" id="ARBA00023163"/>
    </source>
</evidence>
<dbReference type="InterPro" id="IPR039418">
    <property type="entry name" value="LexA-like"/>
</dbReference>
<dbReference type="InterPro" id="IPR036286">
    <property type="entry name" value="LexA/Signal_pep-like_sf"/>
</dbReference>
<accession>A0A8S5N6C6</accession>
<dbReference type="GO" id="GO:0003677">
    <property type="term" value="F:DNA binding"/>
    <property type="evidence" value="ECO:0007669"/>
    <property type="project" value="UniProtKB-KW"/>
</dbReference>
<dbReference type="PANTHER" id="PTHR40661">
    <property type="match status" value="1"/>
</dbReference>
<dbReference type="PANTHER" id="PTHR40661:SF3">
    <property type="entry name" value="FELS-1 PROPHAGE TRANSCRIPTIONAL REGULATOR"/>
    <property type="match status" value="1"/>
</dbReference>
<proteinExistence type="predicted"/>
<reference evidence="5" key="1">
    <citation type="journal article" date="2021" name="Proc. Natl. Acad. Sci. U.S.A.">
        <title>A Catalog of Tens of Thousands of Viruses from Human Metagenomes Reveals Hidden Associations with Chronic Diseases.</title>
        <authorList>
            <person name="Tisza M.J."/>
            <person name="Buck C.B."/>
        </authorList>
    </citation>
    <scope>NUCLEOTIDE SEQUENCE</scope>
    <source>
        <strain evidence="5">Ctsip2</strain>
    </source>
</reference>
<protein>
    <submittedName>
        <fullName evidence="5">Repressor protein CI</fullName>
    </submittedName>
</protein>
<evidence type="ECO:0000259" key="4">
    <source>
        <dbReference type="Pfam" id="PF00717"/>
    </source>
</evidence>
<dbReference type="InterPro" id="IPR015927">
    <property type="entry name" value="Peptidase_S24_S26A/B/C"/>
</dbReference>
<name>A0A8S5N6C6_9CAUD</name>
<evidence type="ECO:0000256" key="1">
    <source>
        <dbReference type="ARBA" id="ARBA00023015"/>
    </source>
</evidence>
<dbReference type="Gene3D" id="2.10.109.10">
    <property type="entry name" value="Umud Fragment, subunit A"/>
    <property type="match status" value="1"/>
</dbReference>
<dbReference type="SUPFAM" id="SSF51306">
    <property type="entry name" value="LexA/Signal peptidase"/>
    <property type="match status" value="1"/>
</dbReference>
<feature type="domain" description="Peptidase S24/S26A/S26B/S26C" evidence="4">
    <location>
        <begin position="79"/>
        <end position="198"/>
    </location>
</feature>
<evidence type="ECO:0000256" key="2">
    <source>
        <dbReference type="ARBA" id="ARBA00023125"/>
    </source>
</evidence>
<keyword evidence="2" id="KW-0238">DNA-binding</keyword>
<organism evidence="5">
    <name type="scientific">Myoviridae sp. ctsip2</name>
    <dbReference type="NCBI Taxonomy" id="2826705"/>
    <lineage>
        <taxon>Viruses</taxon>
        <taxon>Duplodnaviria</taxon>
        <taxon>Heunggongvirae</taxon>
        <taxon>Uroviricota</taxon>
        <taxon>Caudoviricetes</taxon>
    </lineage>
</organism>
<evidence type="ECO:0000313" key="5">
    <source>
        <dbReference type="EMBL" id="DAD89818.1"/>
    </source>
</evidence>
<dbReference type="CDD" id="cd06529">
    <property type="entry name" value="S24_LexA-like"/>
    <property type="match status" value="1"/>
</dbReference>
<sequence length="205" mass="23005">MQVQQAISEIMSQKGEKISYEALGKALGFSKQYVGQIKSKELTESQMQKIEEFFNVDFTKVNKSDDCISIDYIHINPSCGRGTVVMDEAEVTPIKLGTQMIQSVMKVSDVKKLKIFKASGDSMESIIEDGDLLLVDTGRVDFNNGGVFLLTIDNEWYVKRLRKRLSGELDVISDNIKYPVETFKPDSPLEIVVRGKVVKNLSRGL</sequence>
<keyword evidence="1" id="KW-0805">Transcription regulation</keyword>
<dbReference type="Pfam" id="PF00717">
    <property type="entry name" value="Peptidase_S24"/>
    <property type="match status" value="1"/>
</dbReference>
<keyword evidence="3" id="KW-0804">Transcription</keyword>